<dbReference type="InterPro" id="IPR006059">
    <property type="entry name" value="SBP"/>
</dbReference>
<sequence>MQAISTGHPLSRRSALGRLAVLGAAPLAAGHALAQSDIELLDYAVRGTAPAGYPAAYATTVRAAEDEGRLTIHSTTDERVAAPLVADFRRMYPRITVTYEDLNSTELYHRFIAENQLGREAADVLWSSAMDQMVALATAGHALAYGSPEKGHLPAWAQWQDRLWATTYEPVVFAHHKPSLPEAEAPRSHAALAQWLAKSQGTQGGVVSYDIQKSGVGYFLAVQDAAASADTFWATAQALSAARPHLLLTTDAMVRQLADGRARFGMNLLGAYTVAQARSLPTLGVIFPEDYTLVTSRVLLINGRAAHPNAARLWLDYLLSRRGQTVMATASRLYALREDAQGETTGAALRQLLGNRARPVALGPELAAPLANAAYRDFILRWRAALGYTKG</sequence>
<dbReference type="Proteomes" id="UP001303211">
    <property type="component" value="Chromosome"/>
</dbReference>
<dbReference type="Gene3D" id="3.40.190.10">
    <property type="entry name" value="Periplasmic binding protein-like II"/>
    <property type="match status" value="2"/>
</dbReference>
<dbReference type="PROSITE" id="PS51318">
    <property type="entry name" value="TAT"/>
    <property type="match status" value="1"/>
</dbReference>
<name>A0ABZ0J120_9BURK</name>
<keyword evidence="1 2" id="KW-0732">Signal</keyword>
<dbReference type="Pfam" id="PF13416">
    <property type="entry name" value="SBP_bac_8"/>
    <property type="match status" value="1"/>
</dbReference>
<feature type="signal peptide" evidence="2">
    <location>
        <begin position="1"/>
        <end position="34"/>
    </location>
</feature>
<evidence type="ECO:0000313" key="3">
    <source>
        <dbReference type="EMBL" id="WOO31723.1"/>
    </source>
</evidence>
<gene>
    <name evidence="3" type="ORF">P4826_15110</name>
</gene>
<dbReference type="RefSeq" id="WP_317701197.1">
    <property type="nucleotide sequence ID" value="NZ_CP136921.1"/>
</dbReference>
<keyword evidence="4" id="KW-1185">Reference proteome</keyword>
<protein>
    <submittedName>
        <fullName evidence="3">ABC transporter substrate-binding protein</fullName>
    </submittedName>
</protein>
<proteinExistence type="predicted"/>
<dbReference type="PANTHER" id="PTHR30006">
    <property type="entry name" value="THIAMINE-BINDING PERIPLASMIC PROTEIN-RELATED"/>
    <property type="match status" value="1"/>
</dbReference>
<evidence type="ECO:0000256" key="2">
    <source>
        <dbReference type="SAM" id="SignalP"/>
    </source>
</evidence>
<evidence type="ECO:0000256" key="1">
    <source>
        <dbReference type="ARBA" id="ARBA00022729"/>
    </source>
</evidence>
<evidence type="ECO:0000313" key="4">
    <source>
        <dbReference type="Proteomes" id="UP001303211"/>
    </source>
</evidence>
<organism evidence="3 4">
    <name type="scientific">Diaphorobacter limosus</name>
    <dbReference type="NCBI Taxonomy" id="3036128"/>
    <lineage>
        <taxon>Bacteria</taxon>
        <taxon>Pseudomonadati</taxon>
        <taxon>Pseudomonadota</taxon>
        <taxon>Betaproteobacteria</taxon>
        <taxon>Burkholderiales</taxon>
        <taxon>Comamonadaceae</taxon>
        <taxon>Diaphorobacter</taxon>
    </lineage>
</organism>
<accession>A0ABZ0J120</accession>
<dbReference type="EMBL" id="CP136921">
    <property type="protein sequence ID" value="WOO31723.1"/>
    <property type="molecule type" value="Genomic_DNA"/>
</dbReference>
<reference evidence="3 4" key="1">
    <citation type="submission" date="2023-03" db="EMBL/GenBank/DDBJ databases">
        <title>Diaphorobacter basophil sp. nov., isolated from a sewage-treatment plant.</title>
        <authorList>
            <person name="Yang K."/>
        </authorList>
    </citation>
    <scope>NUCLEOTIDE SEQUENCE [LARGE SCALE GENOMIC DNA]</scope>
    <source>
        <strain evidence="3 4">Y-1</strain>
    </source>
</reference>
<dbReference type="PANTHER" id="PTHR30006:SF25">
    <property type="entry name" value="PHOSPHOGLYCERATE TRANSPORT REGULATORY PROTEIN PGTC"/>
    <property type="match status" value="1"/>
</dbReference>
<feature type="chain" id="PRO_5047077881" evidence="2">
    <location>
        <begin position="35"/>
        <end position="391"/>
    </location>
</feature>
<dbReference type="InterPro" id="IPR006311">
    <property type="entry name" value="TAT_signal"/>
</dbReference>
<dbReference type="SUPFAM" id="SSF53850">
    <property type="entry name" value="Periplasmic binding protein-like II"/>
    <property type="match status" value="1"/>
</dbReference>